<dbReference type="InterPro" id="IPR013930">
    <property type="entry name" value="RPAP1_N"/>
</dbReference>
<dbReference type="EMBL" id="JAZGUE010000003">
    <property type="protein sequence ID" value="KAL2268388.1"/>
    <property type="molecule type" value="Genomic_DNA"/>
</dbReference>
<comment type="caution">
    <text evidence="5">The sequence shown here is derived from an EMBL/GenBank/DDBJ whole genome shotgun (WGS) entry which is preliminary data.</text>
</comment>
<protein>
    <submittedName>
        <fullName evidence="5">Uncharacterized protein</fullName>
    </submittedName>
</protein>
<accession>A0ABR4DDF7</accession>
<evidence type="ECO:0000256" key="2">
    <source>
        <dbReference type="SAM" id="MobiDB-lite"/>
    </source>
</evidence>
<feature type="compositionally biased region" description="Low complexity" evidence="2">
    <location>
        <begin position="280"/>
        <end position="294"/>
    </location>
</feature>
<feature type="domain" description="RPAP1 N-terminal" evidence="4">
    <location>
        <begin position="86"/>
        <end position="129"/>
    </location>
</feature>
<feature type="compositionally biased region" description="Pro residues" evidence="2">
    <location>
        <begin position="151"/>
        <end position="160"/>
    </location>
</feature>
<proteinExistence type="inferred from homology"/>
<dbReference type="PANTHER" id="PTHR21483">
    <property type="entry name" value="RNA POLYMERASE II-ASSOCIATED PROTEIN 1"/>
    <property type="match status" value="1"/>
</dbReference>
<feature type="compositionally biased region" description="Basic and acidic residues" evidence="2">
    <location>
        <begin position="141"/>
        <end position="150"/>
    </location>
</feature>
<gene>
    <name evidence="5" type="ORF">VTJ83DRAFT_3234</name>
</gene>
<evidence type="ECO:0000313" key="6">
    <source>
        <dbReference type="Proteomes" id="UP001600064"/>
    </source>
</evidence>
<dbReference type="Pfam" id="PF08620">
    <property type="entry name" value="RPAP1_C"/>
    <property type="match status" value="1"/>
</dbReference>
<feature type="region of interest" description="Disordered" evidence="2">
    <location>
        <begin position="129"/>
        <end position="333"/>
    </location>
</feature>
<evidence type="ECO:0000259" key="4">
    <source>
        <dbReference type="Pfam" id="PF08621"/>
    </source>
</evidence>
<dbReference type="Pfam" id="PF08621">
    <property type="entry name" value="RPAP1_N"/>
    <property type="match status" value="1"/>
</dbReference>
<evidence type="ECO:0000256" key="1">
    <source>
        <dbReference type="ARBA" id="ARBA00009953"/>
    </source>
</evidence>
<dbReference type="Proteomes" id="UP001600064">
    <property type="component" value="Unassembled WGS sequence"/>
</dbReference>
<feature type="domain" description="RPAP1 C-terminal" evidence="3">
    <location>
        <begin position="384"/>
        <end position="450"/>
    </location>
</feature>
<feature type="region of interest" description="Disordered" evidence="2">
    <location>
        <begin position="1"/>
        <end position="90"/>
    </location>
</feature>
<dbReference type="InterPro" id="IPR039913">
    <property type="entry name" value="RPAP1/Rba50"/>
</dbReference>
<name>A0ABR4DDF7_9PEZI</name>
<dbReference type="PANTHER" id="PTHR21483:SF18">
    <property type="entry name" value="RNA POLYMERASE II-ASSOCIATED PROTEIN 1"/>
    <property type="match status" value="1"/>
</dbReference>
<dbReference type="GeneID" id="98124234"/>
<feature type="compositionally biased region" description="Basic residues" evidence="2">
    <location>
        <begin position="34"/>
        <end position="46"/>
    </location>
</feature>
<comment type="similarity">
    <text evidence="1">Belongs to the RPAP1 family.</text>
</comment>
<keyword evidence="6" id="KW-1185">Reference proteome</keyword>
<dbReference type="RefSeq" id="XP_070867112.1">
    <property type="nucleotide sequence ID" value="XM_071009590.1"/>
</dbReference>
<reference evidence="5 6" key="1">
    <citation type="journal article" date="2024" name="Commun. Biol.">
        <title>Comparative genomic analysis of thermophilic fungi reveals convergent evolutionary adaptations and gene losses.</title>
        <authorList>
            <person name="Steindorff A.S."/>
            <person name="Aguilar-Pontes M.V."/>
            <person name="Robinson A.J."/>
            <person name="Andreopoulos B."/>
            <person name="LaButti K."/>
            <person name="Kuo A."/>
            <person name="Mondo S."/>
            <person name="Riley R."/>
            <person name="Otillar R."/>
            <person name="Haridas S."/>
            <person name="Lipzen A."/>
            <person name="Grimwood J."/>
            <person name="Schmutz J."/>
            <person name="Clum A."/>
            <person name="Reid I.D."/>
            <person name="Moisan M.C."/>
            <person name="Butler G."/>
            <person name="Nguyen T.T.M."/>
            <person name="Dewar K."/>
            <person name="Conant G."/>
            <person name="Drula E."/>
            <person name="Henrissat B."/>
            <person name="Hansel C."/>
            <person name="Singer S."/>
            <person name="Hutchinson M.I."/>
            <person name="de Vries R.P."/>
            <person name="Natvig D.O."/>
            <person name="Powell A.J."/>
            <person name="Tsang A."/>
            <person name="Grigoriev I.V."/>
        </authorList>
    </citation>
    <scope>NUCLEOTIDE SEQUENCE [LARGE SCALE GENOMIC DNA]</scope>
    <source>
        <strain evidence="5 6">ATCC 22073</strain>
    </source>
</reference>
<feature type="compositionally biased region" description="Low complexity" evidence="2">
    <location>
        <begin position="53"/>
        <end position="62"/>
    </location>
</feature>
<evidence type="ECO:0000259" key="3">
    <source>
        <dbReference type="Pfam" id="PF08620"/>
    </source>
</evidence>
<dbReference type="InterPro" id="IPR013929">
    <property type="entry name" value="RPAP1_C"/>
</dbReference>
<evidence type="ECO:0000313" key="5">
    <source>
        <dbReference type="EMBL" id="KAL2268388.1"/>
    </source>
</evidence>
<feature type="compositionally biased region" description="Basic and acidic residues" evidence="2">
    <location>
        <begin position="1"/>
        <end position="16"/>
    </location>
</feature>
<organism evidence="5 6">
    <name type="scientific">Remersonia thermophila</name>
    <dbReference type="NCBI Taxonomy" id="72144"/>
    <lineage>
        <taxon>Eukaryota</taxon>
        <taxon>Fungi</taxon>
        <taxon>Dikarya</taxon>
        <taxon>Ascomycota</taxon>
        <taxon>Pezizomycotina</taxon>
        <taxon>Sordariomycetes</taxon>
        <taxon>Sordariomycetidae</taxon>
        <taxon>Sordariales</taxon>
        <taxon>Sordariales incertae sedis</taxon>
        <taxon>Remersonia</taxon>
    </lineage>
</organism>
<sequence length="529" mass="57164">MASDSIIRDLEEKDIIDLPSTSFAEPTASGFPLPKKRASAFKRQRHGKPEPDASAAVAAPSAKRQDGPPPSRSHAPAPTAVDERRGIDEENQALLNNMTAEEIAEAQKELYNNLDPKLLQMLLRRANLDDPAGSSSFDSPFDLRFRRDAPEPSPSSPPPRSSAADPNGLGSKPRPTSRHVTIEDAPEEDGQRNGGRPDLPAAEPASHESAGARQETEKHPAAQPTNDDARSRDATSENGKAAPTPTDAQRQKRVTFDEDAPPPVPPPNLFPIKDLPRMASKSTTTTTTTSSSSKPKPLPQDAADPSSQDLDVPHNTHFPAPPPVPDLDPSDPDFLDKLHKKYFPTLPADPSKMAWMAPLPTPDSPADRESPYYPGQSSLPVSALRFDFRGRLVPPRLSRALPVTLGLHHHGEAPEAAGYTIPELATLARSAVAAQRCLAYQTLGRIMYRLGKGEFGGGANARDGTRDNDDDDGGLAVSIWRLIQQGKVVEGMEEMAAGGGIQHMSAYCYAVEALWLLDRGGWQKRWKAT</sequence>